<dbReference type="OrthoDB" id="3247418at2759"/>
<evidence type="ECO:0000313" key="2">
    <source>
        <dbReference type="Proteomes" id="UP000193067"/>
    </source>
</evidence>
<dbReference type="PANTHER" id="PTHR46579">
    <property type="entry name" value="F5/8 TYPE C DOMAIN-CONTAINING PROTEIN-RELATED"/>
    <property type="match status" value="1"/>
</dbReference>
<gene>
    <name evidence="1" type="ORF">PYCCODRAFT_1368558</name>
</gene>
<dbReference type="EMBL" id="KZ084108">
    <property type="protein sequence ID" value="OSD01988.1"/>
    <property type="molecule type" value="Genomic_DNA"/>
</dbReference>
<proteinExistence type="predicted"/>
<protein>
    <recommendedName>
        <fullName evidence="3">DUF4218 domain-containing protein</fullName>
    </recommendedName>
</protein>
<name>A0A1Y2ILI1_TRAC3</name>
<organism evidence="1 2">
    <name type="scientific">Trametes coccinea (strain BRFM310)</name>
    <name type="common">Pycnoporus coccineus</name>
    <dbReference type="NCBI Taxonomy" id="1353009"/>
    <lineage>
        <taxon>Eukaryota</taxon>
        <taxon>Fungi</taxon>
        <taxon>Dikarya</taxon>
        <taxon>Basidiomycota</taxon>
        <taxon>Agaricomycotina</taxon>
        <taxon>Agaricomycetes</taxon>
        <taxon>Polyporales</taxon>
        <taxon>Polyporaceae</taxon>
        <taxon>Trametes</taxon>
    </lineage>
</organism>
<accession>A0A1Y2ILI1</accession>
<evidence type="ECO:0000313" key="1">
    <source>
        <dbReference type="EMBL" id="OSD01988.1"/>
    </source>
</evidence>
<reference evidence="1 2" key="1">
    <citation type="journal article" date="2015" name="Biotechnol. Biofuels">
        <title>Enhanced degradation of softwood versus hardwood by the white-rot fungus Pycnoporus coccineus.</title>
        <authorList>
            <person name="Couturier M."/>
            <person name="Navarro D."/>
            <person name="Chevret D."/>
            <person name="Henrissat B."/>
            <person name="Piumi F."/>
            <person name="Ruiz-Duenas F.J."/>
            <person name="Martinez A.T."/>
            <person name="Grigoriev I.V."/>
            <person name="Riley R."/>
            <person name="Lipzen A."/>
            <person name="Berrin J.G."/>
            <person name="Master E.R."/>
            <person name="Rosso M.N."/>
        </authorList>
    </citation>
    <scope>NUCLEOTIDE SEQUENCE [LARGE SCALE GENOMIC DNA]</scope>
    <source>
        <strain evidence="1 2">BRFM310</strain>
    </source>
</reference>
<dbReference type="Proteomes" id="UP000193067">
    <property type="component" value="Unassembled WGS sequence"/>
</dbReference>
<sequence>MHNLFLGELHHHCVKIWGLKTAEERTDNPKQAKQAAEHTPEMQQAVLDQLVAALRKGSLKTGSAIRKDYLEAMVKFNPSIPISKPAPTKADYAAALSDWVARVAGGVDSLVIPPVLPYATSRFHGSPGTHGKADDPFANSIFTGEVLEAVRKDIASATLPSWLPRPPRNLGSASHGKLKADQWRTACTVNMVITLVRLWGGSAATDEEKLALTNFLHLVAAVDLATRHTMSAERAHRFDYHMLEYIRGIRTIYNAKLVPNHHLSLHLVDCLLLFGPTFAWWAFPFERYNGLIQRYNKNHKTAEMPKTFMRFFYIGAKLRWMIATESKTWPDSPEFQQLQRAFDSAFQDAARGSRIIDMSVFSSDGHDDSTTSGRAAGKEQSLDRRFYEVLLNRINSRIPPHAEKYASRYDQQDGATPFLPSTAVFLPSIVHAGVTISTSQDRPGNSFVLFRKEGSNTSGVSAGQVQRIFQHARLQEGVSIQETYLVVREFKPLGPSHLGRDPYRKFPDVEAWLCYNETFDTEIVIPLAHFVSHFASYIYTPAEIGRECIVVKSLDRVSL</sequence>
<dbReference type="PANTHER" id="PTHR46579:SF1">
    <property type="entry name" value="F5_8 TYPE C DOMAIN-CONTAINING PROTEIN"/>
    <property type="match status" value="1"/>
</dbReference>
<dbReference type="AlphaFoldDB" id="A0A1Y2ILI1"/>
<keyword evidence="2" id="KW-1185">Reference proteome</keyword>
<evidence type="ECO:0008006" key="3">
    <source>
        <dbReference type="Google" id="ProtNLM"/>
    </source>
</evidence>